<dbReference type="AlphaFoldDB" id="A0AAU9SJE6"/>
<proteinExistence type="predicted"/>
<gene>
    <name evidence="2" type="ORF">TAV2_LOCUS18228</name>
</gene>
<dbReference type="PANTHER" id="PTHR31260:SF32">
    <property type="match status" value="1"/>
</dbReference>
<protein>
    <submittedName>
        <fullName evidence="2">Uncharacterized protein</fullName>
    </submittedName>
</protein>
<dbReference type="PANTHER" id="PTHR31260">
    <property type="entry name" value="CYSTATIN/MONELLIN SUPERFAMILY PROTEIN"/>
    <property type="match status" value="1"/>
</dbReference>
<evidence type="ECO:0000256" key="1">
    <source>
        <dbReference type="SAM" id="MobiDB-lite"/>
    </source>
</evidence>
<dbReference type="PROSITE" id="PS51257">
    <property type="entry name" value="PROKAR_LIPOPROTEIN"/>
    <property type="match status" value="1"/>
</dbReference>
<organism evidence="2 3">
    <name type="scientific">Thlaspi arvense</name>
    <name type="common">Field penny-cress</name>
    <dbReference type="NCBI Taxonomy" id="13288"/>
    <lineage>
        <taxon>Eukaryota</taxon>
        <taxon>Viridiplantae</taxon>
        <taxon>Streptophyta</taxon>
        <taxon>Embryophyta</taxon>
        <taxon>Tracheophyta</taxon>
        <taxon>Spermatophyta</taxon>
        <taxon>Magnoliopsida</taxon>
        <taxon>eudicotyledons</taxon>
        <taxon>Gunneridae</taxon>
        <taxon>Pentapetalae</taxon>
        <taxon>rosids</taxon>
        <taxon>malvids</taxon>
        <taxon>Brassicales</taxon>
        <taxon>Brassicaceae</taxon>
        <taxon>Thlaspideae</taxon>
        <taxon>Thlaspi</taxon>
    </lineage>
</organism>
<dbReference type="Proteomes" id="UP000836841">
    <property type="component" value="Chromosome 5"/>
</dbReference>
<sequence>MLKEEDEEASALMGLLAASPPYTPTTYGCDSPQPLESESYAPPTTYGCDSPQPLESETGGSSPSPPPSEGHSLQPLESECCAPTYAPTTSNESECAYAPTIETPLTTSPLKKYGEIGLFGQIGLHFYNLHKGTNLQFLDVALYRPSAMFCWRILINAAEEPIGKSTCYFDIGIFHTNNMEGYGRLVVTRCSLRPEAKRCCYERFVVDDFFKGAMPTWISEDALTGSCKGQYYELTKSEVEQDKGWLQLYALLAYLALKLEFFPEEADPFVELRRVVVRTKEDVEPKKKAKAMCAIFYISFRKSDGQDFNAIIRRTMVEFPGHMELEFKCLM</sequence>
<name>A0AAU9SJE6_THLAR</name>
<feature type="compositionally biased region" description="Low complexity" evidence="1">
    <location>
        <begin position="53"/>
        <end position="62"/>
    </location>
</feature>
<feature type="region of interest" description="Disordered" evidence="1">
    <location>
        <begin position="1"/>
        <end position="75"/>
    </location>
</feature>
<reference evidence="2 3" key="1">
    <citation type="submission" date="2022-03" db="EMBL/GenBank/DDBJ databases">
        <authorList>
            <person name="Nunn A."/>
            <person name="Chopra R."/>
            <person name="Nunn A."/>
            <person name="Contreras Garrido A."/>
        </authorList>
    </citation>
    <scope>NUCLEOTIDE SEQUENCE [LARGE SCALE GENOMIC DNA]</scope>
</reference>
<evidence type="ECO:0000313" key="2">
    <source>
        <dbReference type="EMBL" id="CAH2067279.1"/>
    </source>
</evidence>
<dbReference type="Pfam" id="PF04776">
    <property type="entry name" value="protein_MS5"/>
    <property type="match status" value="1"/>
</dbReference>
<keyword evidence="3" id="KW-1185">Reference proteome</keyword>
<dbReference type="NCBIfam" id="TIGR01572">
    <property type="entry name" value="A_thl_para_3677"/>
    <property type="match status" value="1"/>
</dbReference>
<dbReference type="EMBL" id="OU466861">
    <property type="protein sequence ID" value="CAH2067279.1"/>
    <property type="molecule type" value="Genomic_DNA"/>
</dbReference>
<dbReference type="InterPro" id="IPR006462">
    <property type="entry name" value="MS5"/>
</dbReference>
<evidence type="ECO:0000313" key="3">
    <source>
        <dbReference type="Proteomes" id="UP000836841"/>
    </source>
</evidence>
<accession>A0AAU9SJE6</accession>